<reference evidence="8 9" key="1">
    <citation type="submission" date="2015-05" db="EMBL/GenBank/DDBJ databases">
        <authorList>
            <person name="Rovetto F."/>
            <person name="Cocolin L."/>
            <person name="Illeghems K."/>
            <person name="Van Nieuwerburgh F."/>
            <person name="Houf K."/>
        </authorList>
    </citation>
    <scope>NUCLEOTIDE SEQUENCE [LARGE SCALE GENOMIC DNA]</scope>
    <source>
        <strain evidence="8 9">117434</strain>
    </source>
</reference>
<sequence length="1033" mass="110903">MIGALWTGISGLSAHQTALDNESNNIANVNTIGYKASRISFADQIYQGKIGKGSYVQDAEKVFVTGGSKITGVEYDVALQGDGFLTVVNKNTLGTAETFYTRAGNLRMGQSGTLQNADGYEVQGWAMSSIDQKNDVKTTNQNASRFTDVYVKNLGNGIIRHKDYIETIAAKATNYNETAKSDPVSVFSGAGGKTKAAKLKDIDLALSNYNEWLQKYKDDPSLPSKGSTSQVSQANFKTGVPPTSIIGKEGDSIEMVVNGNSYTQKFVVTKTTPAWRDELWDALPMTPVDERALYNLKDPALIEIMPTSTEAERSLKDQEIAKYDKLAGKINTYKALADTISNKEAGVVAYMAKDRTNPTSDVLNPNGMYEQTTNLADMLRGVIQIKSLVPGKEFKITQVAEYSGENEKFSVKGTFQSTAVASLGSGKQALEEARDALSRLVNGNQRSVYTTQDLYGAANNKTFSFSINVFDKDLGYVIPVPNDGAVPPKAVPIEIGNVNTGDINTIVDAINNTRTSSGPQLGDYIVAKNINGNLVLETNEANYDIEFDAKLETDPTVDLNELVNNAGYTYDIKVGSNTISTAFPTGTPVDRTAIYTSISTNIAAYNTANPGRELVISPLNNGVFTITSADGERIEGDLQITTAPTQPTGPATNNPGTPTTLESGVVTFNALPATPLVAAETYSVTINTKTFTFVAPVGYTGNISSIRDNISAQIKNDPEFKDLVTITNSGADGITINQRRVVDTNNTTIGLNITSANGTYPGPAYIAGAAEVQSFAVNFTGASRSEMILTLMGVNLTINTTENETAATAASKLQDELNKNPNLRDRYEITEVGGNIEVREKAGTSGFAGFGGNIPALKFEDLAAPVWDLQEGFIEVNNDYSGSRGAGGEFMEITTRIDQTSTQSSLQLRLDMLEISDSKFGSFKVDDTGLITITEGGVEYAVGQLSIARFTNNRGLEAVGNNNFRATQDSGNVIYSTNNNNTNGVKGQALELSKADLSESLVNLMVFQRAFEANAKSITTSDELLSTLINLKR</sequence>
<dbReference type="PANTHER" id="PTHR30435:SF1">
    <property type="entry name" value="FLAGELLAR HOOK PROTEIN FLGE"/>
    <property type="match status" value="1"/>
</dbReference>
<evidence type="ECO:0000259" key="5">
    <source>
        <dbReference type="Pfam" id="PF00460"/>
    </source>
</evidence>
<keyword evidence="3 4" id="KW-0975">Bacterial flagellum</keyword>
<name>A0ABX2YEX7_9BACT</name>
<dbReference type="SUPFAM" id="SSF117143">
    <property type="entry name" value="Flagellar hook protein flgE"/>
    <property type="match status" value="2"/>
</dbReference>
<dbReference type="InterPro" id="IPR053967">
    <property type="entry name" value="LlgE_F_G-like_D1"/>
</dbReference>
<keyword evidence="8" id="KW-0966">Cell projection</keyword>
<keyword evidence="9" id="KW-1185">Reference proteome</keyword>
<evidence type="ECO:0000313" key="8">
    <source>
        <dbReference type="EMBL" id="OCL93581.1"/>
    </source>
</evidence>
<dbReference type="RefSeq" id="WP_066179143.1">
    <property type="nucleotide sequence ID" value="NZ_LDIR01000001.1"/>
</dbReference>
<dbReference type="InterPro" id="IPR020013">
    <property type="entry name" value="Flagellar_FlgE/F/G"/>
</dbReference>
<feature type="domain" description="Flagellar basal body rod protein N-terminal" evidence="5">
    <location>
        <begin position="7"/>
        <end position="35"/>
    </location>
</feature>
<feature type="domain" description="Flagellar hook protein FlgE/F/G-like D1" evidence="7">
    <location>
        <begin position="78"/>
        <end position="129"/>
    </location>
</feature>
<evidence type="ECO:0000259" key="6">
    <source>
        <dbReference type="Pfam" id="PF06429"/>
    </source>
</evidence>
<dbReference type="Pfam" id="PF22692">
    <property type="entry name" value="LlgE_F_G_D1"/>
    <property type="match status" value="1"/>
</dbReference>
<evidence type="ECO:0000256" key="1">
    <source>
        <dbReference type="ARBA" id="ARBA00004117"/>
    </source>
</evidence>
<proteinExistence type="inferred from homology"/>
<keyword evidence="8" id="KW-0282">Flagellum</keyword>
<dbReference type="Pfam" id="PF00460">
    <property type="entry name" value="Flg_bb_rod"/>
    <property type="match status" value="1"/>
</dbReference>
<gene>
    <name evidence="8" type="primary">flgE_2</name>
    <name evidence="8" type="ORF">AAX28_01124</name>
</gene>
<dbReference type="InterPro" id="IPR037925">
    <property type="entry name" value="FlgE/F/G-like"/>
</dbReference>
<evidence type="ECO:0000256" key="2">
    <source>
        <dbReference type="ARBA" id="ARBA00009677"/>
    </source>
</evidence>
<accession>A0ABX2YEX7</accession>
<dbReference type="NCBIfam" id="TIGR03506">
    <property type="entry name" value="FlgEFG_subfam"/>
    <property type="match status" value="1"/>
</dbReference>
<dbReference type="EMBL" id="LDIR01000001">
    <property type="protein sequence ID" value="OCL93581.1"/>
    <property type="molecule type" value="Genomic_DNA"/>
</dbReference>
<comment type="function">
    <text evidence="4">A flexible structure which links the flagellar filament to the drive apparatus in the basal body.</text>
</comment>
<evidence type="ECO:0000256" key="4">
    <source>
        <dbReference type="RuleBase" id="RU362116"/>
    </source>
</evidence>
<dbReference type="InterPro" id="IPR010930">
    <property type="entry name" value="Flg_bb/hook_C_dom"/>
</dbReference>
<keyword evidence="8" id="KW-0969">Cilium</keyword>
<evidence type="ECO:0000259" key="7">
    <source>
        <dbReference type="Pfam" id="PF22692"/>
    </source>
</evidence>
<organism evidence="8 9">
    <name type="scientific">Arcobacter porcinus</name>
    <dbReference type="NCBI Taxonomy" id="1935204"/>
    <lineage>
        <taxon>Bacteria</taxon>
        <taxon>Pseudomonadati</taxon>
        <taxon>Campylobacterota</taxon>
        <taxon>Epsilonproteobacteria</taxon>
        <taxon>Campylobacterales</taxon>
        <taxon>Arcobacteraceae</taxon>
        <taxon>Arcobacter</taxon>
    </lineage>
</organism>
<protein>
    <recommendedName>
        <fullName evidence="4">Flagellar hook protein FlgE</fullName>
    </recommendedName>
</protein>
<evidence type="ECO:0000256" key="3">
    <source>
        <dbReference type="ARBA" id="ARBA00023143"/>
    </source>
</evidence>
<dbReference type="Pfam" id="PF06429">
    <property type="entry name" value="Flg_bbr_C"/>
    <property type="match status" value="1"/>
</dbReference>
<feature type="domain" description="Flagellar basal-body/hook protein C-terminal" evidence="6">
    <location>
        <begin position="988"/>
        <end position="1031"/>
    </location>
</feature>
<dbReference type="InterPro" id="IPR001444">
    <property type="entry name" value="Flag_bb_rod_N"/>
</dbReference>
<comment type="subcellular location">
    <subcellularLocation>
        <location evidence="1 4">Bacterial flagellum basal body</location>
    </subcellularLocation>
</comment>
<dbReference type="PANTHER" id="PTHR30435">
    <property type="entry name" value="FLAGELLAR PROTEIN"/>
    <property type="match status" value="1"/>
</dbReference>
<comment type="similarity">
    <text evidence="2 4">Belongs to the flagella basal body rod proteins family.</text>
</comment>
<comment type="caution">
    <text evidence="8">The sequence shown here is derived from an EMBL/GenBank/DDBJ whole genome shotgun (WGS) entry which is preliminary data.</text>
</comment>
<dbReference type="Proteomes" id="UP000093159">
    <property type="component" value="Unassembled WGS sequence"/>
</dbReference>
<evidence type="ECO:0000313" key="9">
    <source>
        <dbReference type="Proteomes" id="UP000093159"/>
    </source>
</evidence>